<feature type="domain" description="D-isomer specific 2-hydroxyacid dehydrogenase NAD-binding" evidence="6">
    <location>
        <begin position="107"/>
        <end position="278"/>
    </location>
</feature>
<dbReference type="GO" id="GO:0016616">
    <property type="term" value="F:oxidoreductase activity, acting on the CH-OH group of donors, NAD or NADP as acceptor"/>
    <property type="evidence" value="ECO:0007669"/>
    <property type="project" value="InterPro"/>
</dbReference>
<dbReference type="Gene3D" id="3.40.50.720">
    <property type="entry name" value="NAD(P)-binding Rossmann-like Domain"/>
    <property type="match status" value="2"/>
</dbReference>
<dbReference type="SUPFAM" id="SSF52283">
    <property type="entry name" value="Formate/glycerate dehydrogenase catalytic domain-like"/>
    <property type="match status" value="1"/>
</dbReference>
<dbReference type="PANTHER" id="PTHR43333">
    <property type="entry name" value="2-HACID_DH_C DOMAIN-CONTAINING PROTEIN"/>
    <property type="match status" value="1"/>
</dbReference>
<dbReference type="STRING" id="1043493.SAMN05421637_1323"/>
<dbReference type="Pfam" id="PF02826">
    <property type="entry name" value="2-Hacid_dh_C"/>
    <property type="match status" value="1"/>
</dbReference>
<organism evidence="7 8">
    <name type="scientific">Demequina mangrovi</name>
    <dbReference type="NCBI Taxonomy" id="1043493"/>
    <lineage>
        <taxon>Bacteria</taxon>
        <taxon>Bacillati</taxon>
        <taxon>Actinomycetota</taxon>
        <taxon>Actinomycetes</taxon>
        <taxon>Micrococcales</taxon>
        <taxon>Demequinaceae</taxon>
        <taxon>Demequina</taxon>
    </lineage>
</organism>
<comment type="similarity">
    <text evidence="1 4">Belongs to the D-isomer specific 2-hydroxyacid dehydrogenase family.</text>
</comment>
<dbReference type="GO" id="GO:0051287">
    <property type="term" value="F:NAD binding"/>
    <property type="evidence" value="ECO:0007669"/>
    <property type="project" value="InterPro"/>
</dbReference>
<evidence type="ECO:0000256" key="1">
    <source>
        <dbReference type="ARBA" id="ARBA00005854"/>
    </source>
</evidence>
<accession>A0A1H6XKE0</accession>
<gene>
    <name evidence="7" type="ORF">SAMN05421637_1323</name>
</gene>
<dbReference type="RefSeq" id="WP_042214114.1">
    <property type="nucleotide sequence ID" value="NZ_BBLU01000005.1"/>
</dbReference>
<dbReference type="InterPro" id="IPR006139">
    <property type="entry name" value="D-isomer_2_OHA_DH_cat_dom"/>
</dbReference>
<evidence type="ECO:0000259" key="6">
    <source>
        <dbReference type="Pfam" id="PF02826"/>
    </source>
</evidence>
<keyword evidence="3" id="KW-0520">NAD</keyword>
<evidence type="ECO:0000313" key="7">
    <source>
        <dbReference type="EMBL" id="SEJ25025.1"/>
    </source>
</evidence>
<dbReference type="InterPro" id="IPR029753">
    <property type="entry name" value="D-isomer_DH_CS"/>
</dbReference>
<keyword evidence="8" id="KW-1185">Reference proteome</keyword>
<dbReference type="Proteomes" id="UP000183315">
    <property type="component" value="Unassembled WGS sequence"/>
</dbReference>
<protein>
    <submittedName>
        <fullName evidence="7">Phosphoglycerate dehydrogenase</fullName>
    </submittedName>
</protein>
<evidence type="ECO:0000259" key="5">
    <source>
        <dbReference type="Pfam" id="PF00389"/>
    </source>
</evidence>
<dbReference type="PANTHER" id="PTHR43333:SF1">
    <property type="entry name" value="D-ISOMER SPECIFIC 2-HYDROXYACID DEHYDROGENASE NAD-BINDING DOMAIN-CONTAINING PROTEIN"/>
    <property type="match status" value="1"/>
</dbReference>
<dbReference type="InterPro" id="IPR006140">
    <property type="entry name" value="D-isomer_DH_NAD-bd"/>
</dbReference>
<proteinExistence type="inferred from homology"/>
<dbReference type="PROSITE" id="PS00671">
    <property type="entry name" value="D_2_HYDROXYACID_DH_3"/>
    <property type="match status" value="1"/>
</dbReference>
<dbReference type="AlphaFoldDB" id="A0A1H6XKE0"/>
<dbReference type="CDD" id="cd12166">
    <property type="entry name" value="2-Hacid_dh_7"/>
    <property type="match status" value="1"/>
</dbReference>
<dbReference type="InterPro" id="IPR036291">
    <property type="entry name" value="NAD(P)-bd_dom_sf"/>
</dbReference>
<evidence type="ECO:0000313" key="8">
    <source>
        <dbReference type="Proteomes" id="UP000183315"/>
    </source>
</evidence>
<dbReference type="Pfam" id="PF00389">
    <property type="entry name" value="2-Hacid_dh"/>
    <property type="match status" value="1"/>
</dbReference>
<name>A0A1H6XKE0_9MICO</name>
<evidence type="ECO:0000256" key="4">
    <source>
        <dbReference type="RuleBase" id="RU003719"/>
    </source>
</evidence>
<dbReference type="OrthoDB" id="4324715at2"/>
<evidence type="ECO:0000256" key="3">
    <source>
        <dbReference type="ARBA" id="ARBA00023027"/>
    </source>
</evidence>
<keyword evidence="2 4" id="KW-0560">Oxidoreductase</keyword>
<sequence length="316" mass="33736">MITVAVPSQEVADALGDPGPDARVIVWNPAEGDAPEAERDRIALVCMPHWTAGRRVYGRLAACPELKVIQIASAGYEHVAALVPPGVALANARGVHDTRVAEMTLLLALASQRHLPQFLDAQRRGVWEPDQDTPSLADARALIVGYGSIGEAIAVRLSASEVHVEGVARTARTAPDGTEVHAIEDIRGILPRFDIVIVVTPHTEETDRLVDAGFLAAMKDDALLINVGRGKVVDTDALLAELESGRLRAALDVTDPEPLPDGHPLFAAPGCIVVPHIAGTERLTNRRYTDLVRRQIQALAQGEQAVNQVLIGAFPA</sequence>
<dbReference type="SUPFAM" id="SSF51735">
    <property type="entry name" value="NAD(P)-binding Rossmann-fold domains"/>
    <property type="match status" value="1"/>
</dbReference>
<dbReference type="EMBL" id="FNZI01000002">
    <property type="protein sequence ID" value="SEJ25025.1"/>
    <property type="molecule type" value="Genomic_DNA"/>
</dbReference>
<evidence type="ECO:0000256" key="2">
    <source>
        <dbReference type="ARBA" id="ARBA00023002"/>
    </source>
</evidence>
<dbReference type="eggNOG" id="COG0111">
    <property type="taxonomic scope" value="Bacteria"/>
</dbReference>
<feature type="domain" description="D-isomer specific 2-hydroxyacid dehydrogenase catalytic" evidence="5">
    <location>
        <begin position="60"/>
        <end position="309"/>
    </location>
</feature>
<reference evidence="8" key="1">
    <citation type="submission" date="2016-10" db="EMBL/GenBank/DDBJ databases">
        <authorList>
            <person name="Varghese N."/>
        </authorList>
    </citation>
    <scope>NUCLEOTIDE SEQUENCE [LARGE SCALE GENOMIC DNA]</scope>
    <source>
        <strain evidence="8">DSM 24868</strain>
    </source>
</reference>